<evidence type="ECO:0000256" key="12">
    <source>
        <dbReference type="SAM" id="MobiDB-lite"/>
    </source>
</evidence>
<evidence type="ECO:0000256" key="1">
    <source>
        <dbReference type="ARBA" id="ARBA00000900"/>
    </source>
</evidence>
<comment type="function">
    <text evidence="10">E3 ubiquitin-protein ligase that mediates ubiquitination and subsequent proteasomal degradation of target proteins. E3 ubiquitin ligases accept ubiquitin from an E2 ubiquitin-conjugating enzyme in the form of a thioester and then directly transfers the ubiquitin to targeted substrates. It probably triggers the ubiquitin-mediated degradation of different substrates.</text>
</comment>
<organism evidence="15 16">
    <name type="scientific">Arabidopsis arenosa</name>
    <name type="common">Sand rock-cress</name>
    <name type="synonym">Cardaminopsis arenosa</name>
    <dbReference type="NCBI Taxonomy" id="38785"/>
    <lineage>
        <taxon>Eukaryota</taxon>
        <taxon>Viridiplantae</taxon>
        <taxon>Streptophyta</taxon>
        <taxon>Embryophyta</taxon>
        <taxon>Tracheophyta</taxon>
        <taxon>Spermatophyta</taxon>
        <taxon>Magnoliopsida</taxon>
        <taxon>eudicotyledons</taxon>
        <taxon>Gunneridae</taxon>
        <taxon>Pentapetalae</taxon>
        <taxon>rosids</taxon>
        <taxon>malvids</taxon>
        <taxon>Brassicales</taxon>
        <taxon>Brassicaceae</taxon>
        <taxon>Camelineae</taxon>
        <taxon>Arabidopsis</taxon>
    </lineage>
</organism>
<comment type="similarity">
    <text evidence="3">Belongs to the SINA (Seven in absentia) family.</text>
</comment>
<comment type="pathway">
    <text evidence="2">Protein modification; protein ubiquitination.</text>
</comment>
<dbReference type="EMBL" id="LR999457">
    <property type="protein sequence ID" value="CAE6201932.1"/>
    <property type="molecule type" value="Genomic_DNA"/>
</dbReference>
<feature type="domain" description="SIAH-type" evidence="14">
    <location>
        <begin position="105"/>
        <end position="163"/>
    </location>
</feature>
<evidence type="ECO:0000256" key="9">
    <source>
        <dbReference type="ARBA" id="ARBA00022833"/>
    </source>
</evidence>
<dbReference type="Pfam" id="PF21361">
    <property type="entry name" value="Sina_ZnF"/>
    <property type="match status" value="1"/>
</dbReference>
<evidence type="ECO:0000256" key="3">
    <source>
        <dbReference type="ARBA" id="ARBA00009119"/>
    </source>
</evidence>
<evidence type="ECO:0000256" key="7">
    <source>
        <dbReference type="ARBA" id="ARBA00022771"/>
    </source>
</evidence>
<feature type="domain" description="RING-type" evidence="13">
    <location>
        <begin position="52"/>
        <end position="87"/>
    </location>
</feature>
<evidence type="ECO:0000313" key="16">
    <source>
        <dbReference type="Proteomes" id="UP000682877"/>
    </source>
</evidence>
<accession>A0A8S2B5R9</accession>
<dbReference type="Pfam" id="PF21362">
    <property type="entry name" value="Sina_RING"/>
    <property type="match status" value="1"/>
</dbReference>
<keyword evidence="9" id="KW-0862">Zinc</keyword>
<evidence type="ECO:0000259" key="14">
    <source>
        <dbReference type="PROSITE" id="PS51081"/>
    </source>
</evidence>
<keyword evidence="6" id="KW-0479">Metal-binding</keyword>
<evidence type="ECO:0000256" key="5">
    <source>
        <dbReference type="ARBA" id="ARBA00022679"/>
    </source>
</evidence>
<dbReference type="PANTHER" id="PTHR46632:SF3">
    <property type="entry name" value="E3 UBIQUITIN-PROTEIN LIGASE SINA-LIKE 7-RELATED"/>
    <property type="match status" value="1"/>
</dbReference>
<dbReference type="AlphaFoldDB" id="A0A8S2B5R9"/>
<protein>
    <recommendedName>
        <fullName evidence="4">RING-type E3 ubiquitin transferase</fullName>
        <ecNumber evidence="4">2.3.2.27</ecNumber>
    </recommendedName>
</protein>
<feature type="compositionally biased region" description="Polar residues" evidence="12">
    <location>
        <begin position="16"/>
        <end position="31"/>
    </location>
</feature>
<dbReference type="GO" id="GO:0061630">
    <property type="term" value="F:ubiquitin protein ligase activity"/>
    <property type="evidence" value="ECO:0007669"/>
    <property type="project" value="UniProtKB-EC"/>
</dbReference>
<evidence type="ECO:0000259" key="13">
    <source>
        <dbReference type="PROSITE" id="PS50089"/>
    </source>
</evidence>
<name>A0A8S2B5R9_ARAAE</name>
<dbReference type="Proteomes" id="UP000682877">
    <property type="component" value="Chromosome 7"/>
</dbReference>
<dbReference type="PROSITE" id="PS51081">
    <property type="entry name" value="ZF_SIAH"/>
    <property type="match status" value="1"/>
</dbReference>
<dbReference type="SUPFAM" id="SSF49599">
    <property type="entry name" value="TRAF domain-like"/>
    <property type="match status" value="1"/>
</dbReference>
<evidence type="ECO:0000256" key="8">
    <source>
        <dbReference type="ARBA" id="ARBA00022786"/>
    </source>
</evidence>
<comment type="catalytic activity">
    <reaction evidence="1">
        <text>S-ubiquitinyl-[E2 ubiquitin-conjugating enzyme]-L-cysteine + [acceptor protein]-L-lysine = [E2 ubiquitin-conjugating enzyme]-L-cysteine + N(6)-ubiquitinyl-[acceptor protein]-L-lysine.</text>
        <dbReference type="EC" id="2.3.2.27"/>
    </reaction>
</comment>
<dbReference type="Gene3D" id="3.30.40.10">
    <property type="entry name" value="Zinc/RING finger domain, C3HC4 (zinc finger)"/>
    <property type="match status" value="1"/>
</dbReference>
<dbReference type="PANTHER" id="PTHR46632">
    <property type="entry name" value="E3 UBIQUITIN-PROTEIN LIGASE SINA-LIKE 4"/>
    <property type="match status" value="1"/>
</dbReference>
<evidence type="ECO:0000313" key="15">
    <source>
        <dbReference type="EMBL" id="CAE6201932.1"/>
    </source>
</evidence>
<dbReference type="InterPro" id="IPR013083">
    <property type="entry name" value="Znf_RING/FYVE/PHD"/>
</dbReference>
<keyword evidence="5" id="KW-0808">Transferase</keyword>
<dbReference type="GO" id="GO:0008270">
    <property type="term" value="F:zinc ion binding"/>
    <property type="evidence" value="ECO:0007669"/>
    <property type="project" value="UniProtKB-KW"/>
</dbReference>
<evidence type="ECO:0000256" key="10">
    <source>
        <dbReference type="ARBA" id="ARBA00024004"/>
    </source>
</evidence>
<keyword evidence="8" id="KW-0833">Ubl conjugation pathway</keyword>
<evidence type="ECO:0000256" key="4">
    <source>
        <dbReference type="ARBA" id="ARBA00012483"/>
    </source>
</evidence>
<dbReference type="CDD" id="cd16571">
    <property type="entry name" value="RING-HC_SIAHs"/>
    <property type="match status" value="1"/>
</dbReference>
<dbReference type="InterPro" id="IPR044286">
    <property type="entry name" value="SINL_plant"/>
</dbReference>
<dbReference type="InterPro" id="IPR013010">
    <property type="entry name" value="Znf_SIAH"/>
</dbReference>
<proteinExistence type="inferred from homology"/>
<evidence type="ECO:0000256" key="6">
    <source>
        <dbReference type="ARBA" id="ARBA00022723"/>
    </source>
</evidence>
<keyword evidence="16" id="KW-1185">Reference proteome</keyword>
<dbReference type="InterPro" id="IPR049548">
    <property type="entry name" value="Sina-like_RING"/>
</dbReference>
<reference evidence="15" key="1">
    <citation type="submission" date="2021-01" db="EMBL/GenBank/DDBJ databases">
        <authorList>
            <person name="Bezrukov I."/>
        </authorList>
    </citation>
    <scope>NUCLEOTIDE SEQUENCE</scope>
</reference>
<dbReference type="InterPro" id="IPR001841">
    <property type="entry name" value="Znf_RING"/>
</dbReference>
<gene>
    <name evidence="15" type="ORF">AARE701A_LOCUS19842</name>
</gene>
<keyword evidence="7 11" id="KW-0863">Zinc-finger</keyword>
<evidence type="ECO:0000256" key="2">
    <source>
        <dbReference type="ARBA" id="ARBA00004906"/>
    </source>
</evidence>
<feature type="region of interest" description="Disordered" evidence="12">
    <location>
        <begin position="1"/>
        <end position="35"/>
    </location>
</feature>
<dbReference type="PROSITE" id="PS50089">
    <property type="entry name" value="ZF_RING_2"/>
    <property type="match status" value="1"/>
</dbReference>
<dbReference type="EC" id="2.3.2.27" evidence="4"/>
<sequence>MVGAAAISEPSGEGIGSNSILSRKRQLSSSDGAKRDAKKRSTMLMDLEILDCPICYEAFTIPIFQCDNGHLACASCCPKLNNKCPACALPVGHNRCRAMESVLESILIPCPNAKFGCSKNVSYGKESTHEKECMFSQCSCPALDCSYTGSYNDLYTHYVTTHSGMELYQLHKFNCDISFTVRMNISEKILIRTEYLTNHLFAVQCFREPYGVYVTVSCIAPSAPGLRQFSYDLSDTVDGHTVIYKSPEVKRVLKLNFQTPQENIMLIPNSLLRGEMLEMRICVKKLNQE</sequence>
<evidence type="ECO:0000256" key="11">
    <source>
        <dbReference type="PROSITE-ProRule" id="PRU00455"/>
    </source>
</evidence>